<organism evidence="2 3">
    <name type="scientific">Roseiconus nitratireducens</name>
    <dbReference type="NCBI Taxonomy" id="2605748"/>
    <lineage>
        <taxon>Bacteria</taxon>
        <taxon>Pseudomonadati</taxon>
        <taxon>Planctomycetota</taxon>
        <taxon>Planctomycetia</taxon>
        <taxon>Pirellulales</taxon>
        <taxon>Pirellulaceae</taxon>
        <taxon>Roseiconus</taxon>
    </lineage>
</organism>
<feature type="domain" description="BioF2-like acetyltransferase" evidence="1">
    <location>
        <begin position="275"/>
        <end position="421"/>
    </location>
</feature>
<gene>
    <name evidence="2" type="ORF">FYK55_17780</name>
</gene>
<dbReference type="InterPro" id="IPR038740">
    <property type="entry name" value="BioF2-like_GNAT_dom"/>
</dbReference>
<dbReference type="Proteomes" id="UP000324479">
    <property type="component" value="Unassembled WGS sequence"/>
</dbReference>
<dbReference type="Gene3D" id="3.40.630.30">
    <property type="match status" value="1"/>
</dbReference>
<evidence type="ECO:0000313" key="2">
    <source>
        <dbReference type="EMBL" id="KAA5541416.1"/>
    </source>
</evidence>
<keyword evidence="3" id="KW-1185">Reference proteome</keyword>
<keyword evidence="2" id="KW-0808">Transferase</keyword>
<dbReference type="EMBL" id="VWOX01000010">
    <property type="protein sequence ID" value="KAA5541416.1"/>
    <property type="molecule type" value="Genomic_DNA"/>
</dbReference>
<protein>
    <submittedName>
        <fullName evidence="2">GNAT family N-acetyltransferase</fullName>
    </submittedName>
</protein>
<comment type="caution">
    <text evidence="2">The sequence shown here is derived from an EMBL/GenBank/DDBJ whole genome shotgun (WGS) entry which is preliminary data.</text>
</comment>
<proteinExistence type="predicted"/>
<reference evidence="2 3" key="1">
    <citation type="submission" date="2019-08" db="EMBL/GenBank/DDBJ databases">
        <authorList>
            <person name="Dhanesh K."/>
            <person name="Kumar G."/>
            <person name="Sasikala C."/>
            <person name="Venkata Ramana C."/>
        </authorList>
    </citation>
    <scope>NUCLEOTIDE SEQUENCE [LARGE SCALE GENOMIC DNA]</scope>
    <source>
        <strain evidence="2 3">JC645</strain>
    </source>
</reference>
<name>A0A5M6D3E8_9BACT</name>
<dbReference type="AlphaFoldDB" id="A0A5M6D3E8"/>
<dbReference type="SUPFAM" id="SSF55729">
    <property type="entry name" value="Acyl-CoA N-acyltransferases (Nat)"/>
    <property type="match status" value="1"/>
</dbReference>
<accession>A0A5M6D3E8</accession>
<evidence type="ECO:0000313" key="3">
    <source>
        <dbReference type="Proteomes" id="UP000324479"/>
    </source>
</evidence>
<dbReference type="Pfam" id="PF13480">
    <property type="entry name" value="Acetyltransf_6"/>
    <property type="match status" value="1"/>
</dbReference>
<dbReference type="InterPro" id="IPR016181">
    <property type="entry name" value="Acyl_CoA_acyltransferase"/>
</dbReference>
<evidence type="ECO:0000259" key="1">
    <source>
        <dbReference type="Pfam" id="PF13480"/>
    </source>
</evidence>
<sequence length="481" mass="54079">MRQNHHDGTKRWARWEGASLPTNVRPPILADGRHSSGLAGCKGGGHGDPKAAFAKAPTFSPDTDFRARVAAEKFHLCRTTREKGRMGPSKSSNTAPSTLQVHRTSDLRRLLADRPTWGRLACGVPFRDPRWLAPWWDSFSESAEAYALVASDERCVIRGVLPLYRRSNHGYRDLNFVGDGAACSDYVSIACRPQDSTAVAQAMAAYLMDVRDDPDHGWDGVEIDGIAESDETMRSFAQALLVGGAAVHAHSRQSTWLSARRATWEDHLRSMAKTTRRKVRRFGEQIDGAGGLTKRVAETENQVDAFLDELIDLHQRRWRAEGVAGSYHDSRMVTFIHSVAQAFFLSQRLYLPTLWKGDRMVSAELHMIGDDRRLYCYSSGYDIDSSHLQPGRVLLSDTLRELYRRDWTGIDFLRGDEIYKRRMAATPQRIVCLRVFSPSAAGRIRFETWSAGFNAKQWLRRRLGIPPLSVVGMCETGTPSR</sequence>
<dbReference type="GO" id="GO:0016740">
    <property type="term" value="F:transferase activity"/>
    <property type="evidence" value="ECO:0007669"/>
    <property type="project" value="UniProtKB-KW"/>
</dbReference>